<evidence type="ECO:0000256" key="5">
    <source>
        <dbReference type="ARBA" id="ARBA00041201"/>
    </source>
</evidence>
<evidence type="ECO:0000313" key="10">
    <source>
        <dbReference type="EMBL" id="GAA5171459.1"/>
    </source>
</evidence>
<dbReference type="RefSeq" id="WP_185063278.1">
    <property type="nucleotide sequence ID" value="NZ_BAABJP010000048.1"/>
</dbReference>
<evidence type="ECO:0000259" key="8">
    <source>
        <dbReference type="PROSITE" id="PS50110"/>
    </source>
</evidence>
<dbReference type="InterPro" id="IPR036388">
    <property type="entry name" value="WH-like_DNA-bd_sf"/>
</dbReference>
<dbReference type="InterPro" id="IPR011006">
    <property type="entry name" value="CheY-like_superfamily"/>
</dbReference>
<evidence type="ECO:0000256" key="6">
    <source>
        <dbReference type="PROSITE-ProRule" id="PRU00169"/>
    </source>
</evidence>
<keyword evidence="3 7" id="KW-0238">DNA-binding</keyword>
<dbReference type="PANTHER" id="PTHR48111:SF72">
    <property type="entry name" value="SENSORY TRANSDUCTION PROTEIN REGX3"/>
    <property type="match status" value="1"/>
</dbReference>
<comment type="caution">
    <text evidence="10">The sequence shown here is derived from an EMBL/GenBank/DDBJ whole genome shotgun (WGS) entry which is preliminary data.</text>
</comment>
<dbReference type="EMBL" id="BAABJP010000048">
    <property type="protein sequence ID" value="GAA5171459.1"/>
    <property type="molecule type" value="Genomic_DNA"/>
</dbReference>
<organism evidence="10 11">
    <name type="scientific">Pseudonocardia eucalypti</name>
    <dbReference type="NCBI Taxonomy" id="648755"/>
    <lineage>
        <taxon>Bacteria</taxon>
        <taxon>Bacillati</taxon>
        <taxon>Actinomycetota</taxon>
        <taxon>Actinomycetes</taxon>
        <taxon>Pseudonocardiales</taxon>
        <taxon>Pseudonocardiaceae</taxon>
        <taxon>Pseudonocardia</taxon>
    </lineage>
</organism>
<dbReference type="Proteomes" id="UP001428817">
    <property type="component" value="Unassembled WGS sequence"/>
</dbReference>
<dbReference type="Pfam" id="PF00486">
    <property type="entry name" value="Trans_reg_C"/>
    <property type="match status" value="1"/>
</dbReference>
<feature type="domain" description="Response regulatory" evidence="8">
    <location>
        <begin position="3"/>
        <end position="114"/>
    </location>
</feature>
<dbReference type="SUPFAM" id="SSF52172">
    <property type="entry name" value="CheY-like"/>
    <property type="match status" value="1"/>
</dbReference>
<dbReference type="Pfam" id="PF00072">
    <property type="entry name" value="Response_reg"/>
    <property type="match status" value="1"/>
</dbReference>
<evidence type="ECO:0000256" key="3">
    <source>
        <dbReference type="ARBA" id="ARBA00023125"/>
    </source>
</evidence>
<evidence type="ECO:0000256" key="7">
    <source>
        <dbReference type="PROSITE-ProRule" id="PRU01091"/>
    </source>
</evidence>
<dbReference type="InterPro" id="IPR016032">
    <property type="entry name" value="Sig_transdc_resp-reg_C-effctor"/>
</dbReference>
<evidence type="ECO:0000256" key="1">
    <source>
        <dbReference type="ARBA" id="ARBA00022553"/>
    </source>
</evidence>
<dbReference type="InterPro" id="IPR001867">
    <property type="entry name" value="OmpR/PhoB-type_DNA-bd"/>
</dbReference>
<gene>
    <name evidence="10" type="ORF">GCM10023321_70060</name>
</gene>
<evidence type="ECO:0000313" key="11">
    <source>
        <dbReference type="Proteomes" id="UP001428817"/>
    </source>
</evidence>
<keyword evidence="4" id="KW-0804">Transcription</keyword>
<evidence type="ECO:0000256" key="4">
    <source>
        <dbReference type="ARBA" id="ARBA00023163"/>
    </source>
</evidence>
<dbReference type="SMART" id="SM00448">
    <property type="entry name" value="REC"/>
    <property type="match status" value="1"/>
</dbReference>
<evidence type="ECO:0000256" key="2">
    <source>
        <dbReference type="ARBA" id="ARBA00023015"/>
    </source>
</evidence>
<dbReference type="InterPro" id="IPR039420">
    <property type="entry name" value="WalR-like"/>
</dbReference>
<dbReference type="CDD" id="cd00383">
    <property type="entry name" value="trans_reg_C"/>
    <property type="match status" value="1"/>
</dbReference>
<accession>A0ABP9R4P8</accession>
<feature type="DNA-binding region" description="OmpR/PhoB-type" evidence="7">
    <location>
        <begin position="124"/>
        <end position="219"/>
    </location>
</feature>
<keyword evidence="1 6" id="KW-0597">Phosphoprotein</keyword>
<dbReference type="InterPro" id="IPR001789">
    <property type="entry name" value="Sig_transdc_resp-reg_receiver"/>
</dbReference>
<dbReference type="SUPFAM" id="SSF46894">
    <property type="entry name" value="C-terminal effector domain of the bipartite response regulators"/>
    <property type="match status" value="1"/>
</dbReference>
<dbReference type="Gene3D" id="6.10.250.690">
    <property type="match status" value="1"/>
</dbReference>
<dbReference type="PROSITE" id="PS50110">
    <property type="entry name" value="RESPONSE_REGULATORY"/>
    <property type="match status" value="1"/>
</dbReference>
<dbReference type="Gene3D" id="3.40.50.2300">
    <property type="match status" value="1"/>
</dbReference>
<feature type="modified residue" description="4-aspartylphosphate" evidence="6">
    <location>
        <position position="50"/>
    </location>
</feature>
<dbReference type="PANTHER" id="PTHR48111">
    <property type="entry name" value="REGULATOR OF RPOS"/>
    <property type="match status" value="1"/>
</dbReference>
<evidence type="ECO:0000259" key="9">
    <source>
        <dbReference type="PROSITE" id="PS51755"/>
    </source>
</evidence>
<name>A0ABP9R4P8_9PSEU</name>
<sequence length="220" mass="24504">MTRILLVEDDYKVAGALTSALRKYRLSVPHVSAGDSVPDQLDGADLVLLDLSLPDVDGLDLCRRIRAESNTPIIILTGRAGTNDRVRGLRAGADDYVVKPVDVAELLARIHAVLRRYRPTEARPRVIRATDVNIDLMRQIVTVANTRITLTRKEFQLLALIAEEDGEVCSRDRLVQQIWGRPWPGAYSTLNVHIATLRSKIGRPEIVQTIRGVGYRLGRP</sequence>
<keyword evidence="2" id="KW-0805">Transcription regulation</keyword>
<feature type="domain" description="OmpR/PhoB-type" evidence="9">
    <location>
        <begin position="124"/>
        <end position="219"/>
    </location>
</feature>
<keyword evidence="11" id="KW-1185">Reference proteome</keyword>
<reference evidence="11" key="1">
    <citation type="journal article" date="2019" name="Int. J. Syst. Evol. Microbiol.">
        <title>The Global Catalogue of Microorganisms (GCM) 10K type strain sequencing project: providing services to taxonomists for standard genome sequencing and annotation.</title>
        <authorList>
            <consortium name="The Broad Institute Genomics Platform"/>
            <consortium name="The Broad Institute Genome Sequencing Center for Infectious Disease"/>
            <person name="Wu L."/>
            <person name="Ma J."/>
        </authorList>
    </citation>
    <scope>NUCLEOTIDE SEQUENCE [LARGE SCALE GENOMIC DNA]</scope>
    <source>
        <strain evidence="11">JCM 18303</strain>
    </source>
</reference>
<protein>
    <recommendedName>
        <fullName evidence="5">Sensory transduction protein RegX3</fullName>
    </recommendedName>
</protein>
<proteinExistence type="predicted"/>
<dbReference type="Gene3D" id="1.10.10.10">
    <property type="entry name" value="Winged helix-like DNA-binding domain superfamily/Winged helix DNA-binding domain"/>
    <property type="match status" value="1"/>
</dbReference>
<dbReference type="SMART" id="SM00862">
    <property type="entry name" value="Trans_reg_C"/>
    <property type="match status" value="1"/>
</dbReference>
<dbReference type="PROSITE" id="PS51755">
    <property type="entry name" value="OMPR_PHOB"/>
    <property type="match status" value="1"/>
</dbReference>